<reference evidence="2 3" key="1">
    <citation type="submission" date="2018-11" db="EMBL/GenBank/DDBJ databases">
        <title>Whole genome sequence of Streptomyces chrestomyceticus NBRC 13444(T).</title>
        <authorList>
            <person name="Komaki H."/>
            <person name="Tamura T."/>
        </authorList>
    </citation>
    <scope>NUCLEOTIDE SEQUENCE [LARGE SCALE GENOMIC DNA]</scope>
    <source>
        <strain evidence="2 3">NBRC 13444</strain>
    </source>
</reference>
<feature type="compositionally biased region" description="Basic residues" evidence="1">
    <location>
        <begin position="227"/>
        <end position="238"/>
    </location>
</feature>
<organism evidence="2 3">
    <name type="scientific">Streptomyces chrestomyceticus JCM 4735</name>
    <dbReference type="NCBI Taxonomy" id="1306181"/>
    <lineage>
        <taxon>Bacteria</taxon>
        <taxon>Bacillati</taxon>
        <taxon>Actinomycetota</taxon>
        <taxon>Actinomycetes</taxon>
        <taxon>Kitasatosporales</taxon>
        <taxon>Streptomycetaceae</taxon>
        <taxon>Streptomyces</taxon>
    </lineage>
</organism>
<evidence type="ECO:0000313" key="2">
    <source>
        <dbReference type="EMBL" id="GCD32398.1"/>
    </source>
</evidence>
<dbReference type="GeneID" id="95619216"/>
<evidence type="ECO:0000256" key="1">
    <source>
        <dbReference type="SAM" id="MobiDB-lite"/>
    </source>
</evidence>
<feature type="region of interest" description="Disordered" evidence="1">
    <location>
        <begin position="193"/>
        <end position="238"/>
    </location>
</feature>
<dbReference type="EMBL" id="BHZC01000001">
    <property type="protein sequence ID" value="GCD32398.1"/>
    <property type="molecule type" value="Genomic_DNA"/>
</dbReference>
<dbReference type="OrthoDB" id="4571714at2"/>
<sequence>MAALAGITASTLRGYITRRENSVPQPQANVSGRSMWSKSVAADWTEARRRSAEGVREMFAGQDDAHLSLAAAAARKRYAKSFHAMLWERPDIRKRWVLRHRNEQAVTGIADDLAWYAANDLDRFLPPELLIDTVRHAVLDQFGQGLGDQETDRAREWGLTLTHQVARMLDWLIQHQPDAAQRAIGCVLRDMKTGTASRPQRQPGPCTGPGPGEHPGQTRPGELPRTRPARRVPAHLVT</sequence>
<proteinExistence type="predicted"/>
<dbReference type="Proteomes" id="UP000287830">
    <property type="component" value="Unassembled WGS sequence"/>
</dbReference>
<gene>
    <name evidence="2" type="ORF">OEIGOIKO_00111</name>
</gene>
<name>A0A7U9KPI3_9ACTN</name>
<evidence type="ECO:0000313" key="3">
    <source>
        <dbReference type="Proteomes" id="UP000287830"/>
    </source>
</evidence>
<dbReference type="RefSeq" id="WP_125042876.1">
    <property type="nucleotide sequence ID" value="NZ_BHZC01000001.1"/>
</dbReference>
<accession>A0A7U9KPI3</accession>
<dbReference type="AlphaFoldDB" id="A0A7U9KPI3"/>
<protein>
    <submittedName>
        <fullName evidence="2">Uncharacterized protein</fullName>
    </submittedName>
</protein>
<comment type="caution">
    <text evidence="2">The sequence shown here is derived from an EMBL/GenBank/DDBJ whole genome shotgun (WGS) entry which is preliminary data.</text>
</comment>